<evidence type="ECO:0000313" key="3">
    <source>
        <dbReference type="Proteomes" id="UP000664940"/>
    </source>
</evidence>
<feature type="region of interest" description="Disordered" evidence="1">
    <location>
        <begin position="82"/>
        <end position="113"/>
    </location>
</feature>
<dbReference type="AlphaFoldDB" id="A0A834DP64"/>
<dbReference type="Proteomes" id="UP000664940">
    <property type="component" value="Unassembled WGS sequence"/>
</dbReference>
<reference evidence="2 3" key="1">
    <citation type="journal article" date="2020" name="Nature">
        <title>Six reference-quality genomes reveal evolution of bat adaptations.</title>
        <authorList>
            <person name="Jebb D."/>
            <person name="Huang Z."/>
            <person name="Pippel M."/>
            <person name="Hughes G.M."/>
            <person name="Lavrichenko K."/>
            <person name="Devanna P."/>
            <person name="Winkler S."/>
            <person name="Jermiin L.S."/>
            <person name="Skirmuntt E.C."/>
            <person name="Katzourakis A."/>
            <person name="Burkitt-Gray L."/>
            <person name="Ray D.A."/>
            <person name="Sullivan K.A.M."/>
            <person name="Roscito J.G."/>
            <person name="Kirilenko B.M."/>
            <person name="Davalos L.M."/>
            <person name="Corthals A.P."/>
            <person name="Power M.L."/>
            <person name="Jones G."/>
            <person name="Ransome R.D."/>
            <person name="Dechmann D.K.N."/>
            <person name="Locatelli A.G."/>
            <person name="Puechmaille S.J."/>
            <person name="Fedrigo O."/>
            <person name="Jarvis E.D."/>
            <person name="Hiller M."/>
            <person name="Vernes S.C."/>
            <person name="Myers E.W."/>
            <person name="Teeling E.C."/>
        </authorList>
    </citation>
    <scope>NUCLEOTIDE SEQUENCE [LARGE SCALE GENOMIC DNA]</scope>
    <source>
        <strain evidence="2">Bat1K_MPI-CBG_1</strain>
    </source>
</reference>
<sequence length="136" mass="14623">MEGLALGKLGIQTRAKGSGPSRCARSMRQAPANSYSSFESRRERPLCSDGFPSASLLLLPGRSAPRRPRPRHCVRPLSVMRRITARPGRLPRERRQAGISGAGPAPGPGHFPPGPAAVGNVTRPTGLWDCFCEGWL</sequence>
<proteinExistence type="predicted"/>
<dbReference type="EMBL" id="JABVXQ010000010">
    <property type="protein sequence ID" value="KAF6088266.1"/>
    <property type="molecule type" value="Genomic_DNA"/>
</dbReference>
<organism evidence="2 3">
    <name type="scientific">Phyllostomus discolor</name>
    <name type="common">pale spear-nosed bat</name>
    <dbReference type="NCBI Taxonomy" id="89673"/>
    <lineage>
        <taxon>Eukaryota</taxon>
        <taxon>Metazoa</taxon>
        <taxon>Chordata</taxon>
        <taxon>Craniata</taxon>
        <taxon>Vertebrata</taxon>
        <taxon>Euteleostomi</taxon>
        <taxon>Mammalia</taxon>
        <taxon>Eutheria</taxon>
        <taxon>Laurasiatheria</taxon>
        <taxon>Chiroptera</taxon>
        <taxon>Yangochiroptera</taxon>
        <taxon>Phyllostomidae</taxon>
        <taxon>Phyllostominae</taxon>
        <taxon>Phyllostomus</taxon>
    </lineage>
</organism>
<evidence type="ECO:0000313" key="2">
    <source>
        <dbReference type="EMBL" id="KAF6088266.1"/>
    </source>
</evidence>
<feature type="region of interest" description="Disordered" evidence="1">
    <location>
        <begin position="1"/>
        <end position="45"/>
    </location>
</feature>
<protein>
    <submittedName>
        <fullName evidence="2">Uncharacterized protein</fullName>
    </submittedName>
</protein>
<name>A0A834DP64_9CHIR</name>
<evidence type="ECO:0000256" key="1">
    <source>
        <dbReference type="SAM" id="MobiDB-lite"/>
    </source>
</evidence>
<accession>A0A834DP64</accession>
<gene>
    <name evidence="2" type="ORF">HJG60_008122</name>
</gene>
<comment type="caution">
    <text evidence="2">The sequence shown here is derived from an EMBL/GenBank/DDBJ whole genome shotgun (WGS) entry which is preliminary data.</text>
</comment>